<evidence type="ECO:0000313" key="6">
    <source>
        <dbReference type="EMBL" id="OIV40158.1"/>
    </source>
</evidence>
<keyword evidence="3" id="KW-0479">Metal-binding</keyword>
<organism evidence="6 7">
    <name type="scientific">Flavobacterium johnsoniae</name>
    <name type="common">Cytophaga johnsonae</name>
    <dbReference type="NCBI Taxonomy" id="986"/>
    <lineage>
        <taxon>Bacteria</taxon>
        <taxon>Pseudomonadati</taxon>
        <taxon>Bacteroidota</taxon>
        <taxon>Flavobacteriia</taxon>
        <taxon>Flavobacteriales</taxon>
        <taxon>Flavobacteriaceae</taxon>
        <taxon>Flavobacterium</taxon>
    </lineage>
</organism>
<dbReference type="Gene3D" id="1.20.120.520">
    <property type="entry name" value="nmb1532 protein domain like"/>
    <property type="match status" value="1"/>
</dbReference>
<dbReference type="GO" id="GO:0046872">
    <property type="term" value="F:metal ion binding"/>
    <property type="evidence" value="ECO:0007669"/>
    <property type="project" value="UniProtKB-KW"/>
</dbReference>
<dbReference type="AlphaFoldDB" id="A0A1J7BNA9"/>
<dbReference type="NCBIfam" id="TIGR03652">
    <property type="entry name" value="FeS_repair_RIC"/>
    <property type="match status" value="1"/>
</dbReference>
<dbReference type="RefSeq" id="WP_071638282.1">
    <property type="nucleotide sequence ID" value="NZ_MLFK01000010.1"/>
</dbReference>
<dbReference type="OrthoDB" id="9797132at2"/>
<evidence type="ECO:0000256" key="3">
    <source>
        <dbReference type="ARBA" id="ARBA00022723"/>
    </source>
</evidence>
<accession>A0A1J7BNA9</accession>
<evidence type="ECO:0000313" key="7">
    <source>
        <dbReference type="Proteomes" id="UP000182826"/>
    </source>
</evidence>
<dbReference type="Pfam" id="PF04405">
    <property type="entry name" value="ScdA_N"/>
    <property type="match status" value="1"/>
</dbReference>
<dbReference type="PANTHER" id="PTHR36438">
    <property type="entry name" value="IRON-SULFUR CLUSTER REPAIR PROTEIN YTFE"/>
    <property type="match status" value="1"/>
</dbReference>
<dbReference type="Pfam" id="PF01814">
    <property type="entry name" value="Hemerythrin"/>
    <property type="match status" value="1"/>
</dbReference>
<name>A0A1J7BNA9_FLAJO</name>
<comment type="caution">
    <text evidence="6">The sequence shown here is derived from an EMBL/GenBank/DDBJ whole genome shotgun (WGS) entry which is preliminary data.</text>
</comment>
<sequence length="243" mass="28081">MEITSKSTIGEIVANDFRTAAVFSKYSIDFCCKGHRTIAEVCKKRDITENILMQQLQIAKESPANQSFDYKSWPVDLLTDYIEKTHHRYVEEKTPVLLQFLNKVCRVHGEIHPELHEINTIFNASASDLAAHMKKEETELFPFIREMKKAKDKGLSFQTPVFGSIENQVLLMKEDHLGEGQRFKKIAALTNDYTPPAGACNTYKVTFSMLQEFESNLYKHIHMENNILFPKAIKLEKNFKRVF</sequence>
<comment type="subcellular location">
    <subcellularLocation>
        <location evidence="1">Cytoplasm</location>
    </subcellularLocation>
</comment>
<reference evidence="6 7" key="1">
    <citation type="submission" date="2016-10" db="EMBL/GenBank/DDBJ databases">
        <title>Draft Genome Sequence of Rhizobacteria Flavobacterium johnsoniae CI04.</title>
        <authorList>
            <person name="Bravo J.I."/>
            <person name="Lozano G.L."/>
            <person name="Handelsman J."/>
        </authorList>
    </citation>
    <scope>NUCLEOTIDE SEQUENCE [LARGE SCALE GENOMIC DNA]</scope>
    <source>
        <strain evidence="6 7">CI04</strain>
    </source>
</reference>
<dbReference type="EMBL" id="MLFK01000010">
    <property type="protein sequence ID" value="OIV40158.1"/>
    <property type="molecule type" value="Genomic_DNA"/>
</dbReference>
<evidence type="ECO:0000256" key="2">
    <source>
        <dbReference type="ARBA" id="ARBA00022490"/>
    </source>
</evidence>
<keyword evidence="2" id="KW-0963">Cytoplasm</keyword>
<evidence type="ECO:0000256" key="1">
    <source>
        <dbReference type="ARBA" id="ARBA00004496"/>
    </source>
</evidence>
<protein>
    <submittedName>
        <fullName evidence="6">Iron-sulfur cluster repair di-iron protein</fullName>
    </submittedName>
</protein>
<dbReference type="InterPro" id="IPR019903">
    <property type="entry name" value="RIC_family"/>
</dbReference>
<proteinExistence type="predicted"/>
<dbReference type="InterPro" id="IPR038062">
    <property type="entry name" value="ScdA-like_N_sf"/>
</dbReference>
<dbReference type="Gene3D" id="1.10.3910.10">
    <property type="entry name" value="SP0561-like"/>
    <property type="match status" value="1"/>
</dbReference>
<evidence type="ECO:0000259" key="5">
    <source>
        <dbReference type="Pfam" id="PF01814"/>
    </source>
</evidence>
<evidence type="ECO:0000256" key="4">
    <source>
        <dbReference type="ARBA" id="ARBA00023004"/>
    </source>
</evidence>
<feature type="domain" description="Hemerythrin-like" evidence="5">
    <location>
        <begin position="84"/>
        <end position="232"/>
    </location>
</feature>
<keyword evidence="4" id="KW-0408">Iron</keyword>
<gene>
    <name evidence="6" type="ORF">BKM63_19605</name>
</gene>
<dbReference type="Proteomes" id="UP000182826">
    <property type="component" value="Unassembled WGS sequence"/>
</dbReference>
<dbReference type="PANTHER" id="PTHR36438:SF1">
    <property type="entry name" value="IRON-SULFUR CLUSTER REPAIR PROTEIN YTFE"/>
    <property type="match status" value="1"/>
</dbReference>
<dbReference type="GO" id="GO:0005737">
    <property type="term" value="C:cytoplasm"/>
    <property type="evidence" value="ECO:0007669"/>
    <property type="project" value="UniProtKB-SubCell"/>
</dbReference>
<keyword evidence="7" id="KW-1185">Reference proteome</keyword>
<dbReference type="InterPro" id="IPR012312">
    <property type="entry name" value="Hemerythrin-like"/>
</dbReference>